<dbReference type="EMBL" id="MGDI01000033">
    <property type="protein sequence ID" value="OGL52146.1"/>
    <property type="molecule type" value="Genomic_DNA"/>
</dbReference>
<accession>A0A1F7SED9</accession>
<dbReference type="AlphaFoldDB" id="A0A1F7SED9"/>
<dbReference type="STRING" id="1817883.A3G31_06930"/>
<evidence type="ECO:0000259" key="1">
    <source>
        <dbReference type="Pfam" id="PF12706"/>
    </source>
</evidence>
<dbReference type="CDD" id="cd07735">
    <property type="entry name" value="class_II_PDE_MBL-fold"/>
    <property type="match status" value="1"/>
</dbReference>
<dbReference type="GO" id="GO:1902660">
    <property type="term" value="P:negative regulation of glucose mediated signaling pathway"/>
    <property type="evidence" value="ECO:0007669"/>
    <property type="project" value="TreeGrafter"/>
</dbReference>
<dbReference type="InterPro" id="IPR000396">
    <property type="entry name" value="Pdiesterase2"/>
</dbReference>
<dbReference type="GO" id="GO:0004115">
    <property type="term" value="F:3',5'-cyclic-AMP phosphodiesterase activity"/>
    <property type="evidence" value="ECO:0007669"/>
    <property type="project" value="InterPro"/>
</dbReference>
<name>A0A1F7SED9_9BACT</name>
<gene>
    <name evidence="2" type="ORF">A3G31_06930</name>
</gene>
<feature type="domain" description="Metallo-beta-lactamase" evidence="1">
    <location>
        <begin position="40"/>
        <end position="204"/>
    </location>
</feature>
<dbReference type="Pfam" id="PF12706">
    <property type="entry name" value="Lactamase_B_2"/>
    <property type="match status" value="1"/>
</dbReference>
<comment type="caution">
    <text evidence="2">The sequence shown here is derived from an EMBL/GenBank/DDBJ whole genome shotgun (WGS) entry which is preliminary data.</text>
</comment>
<organism evidence="2 3">
    <name type="scientific">Candidatus Schekmanbacteria bacterium RIFCSPLOWO2_12_FULL_38_15</name>
    <dbReference type="NCBI Taxonomy" id="1817883"/>
    <lineage>
        <taxon>Bacteria</taxon>
        <taxon>Candidatus Schekmaniibacteriota</taxon>
    </lineage>
</organism>
<dbReference type="Proteomes" id="UP000178082">
    <property type="component" value="Unassembled WGS sequence"/>
</dbReference>
<dbReference type="InterPro" id="IPR036866">
    <property type="entry name" value="RibonucZ/Hydroxyglut_hydro"/>
</dbReference>
<dbReference type="GO" id="GO:0006198">
    <property type="term" value="P:cAMP catabolic process"/>
    <property type="evidence" value="ECO:0007669"/>
    <property type="project" value="InterPro"/>
</dbReference>
<reference evidence="2 3" key="1">
    <citation type="journal article" date="2016" name="Nat. Commun.">
        <title>Thousands of microbial genomes shed light on interconnected biogeochemical processes in an aquifer system.</title>
        <authorList>
            <person name="Anantharaman K."/>
            <person name="Brown C.T."/>
            <person name="Hug L.A."/>
            <person name="Sharon I."/>
            <person name="Castelle C.J."/>
            <person name="Probst A.J."/>
            <person name="Thomas B.C."/>
            <person name="Singh A."/>
            <person name="Wilkins M.J."/>
            <person name="Karaoz U."/>
            <person name="Brodie E.L."/>
            <person name="Williams K.H."/>
            <person name="Hubbard S.S."/>
            <person name="Banfield J.F."/>
        </authorList>
    </citation>
    <scope>NUCLEOTIDE SEQUENCE [LARGE SCALE GENOMIC DNA]</scope>
</reference>
<dbReference type="PRINTS" id="PR00388">
    <property type="entry name" value="PDIESTERASE2"/>
</dbReference>
<evidence type="ECO:0000313" key="2">
    <source>
        <dbReference type="EMBL" id="OGL52146.1"/>
    </source>
</evidence>
<evidence type="ECO:0000313" key="3">
    <source>
        <dbReference type="Proteomes" id="UP000178082"/>
    </source>
</evidence>
<dbReference type="PANTHER" id="PTHR28283">
    <property type="entry name" value="3',5'-CYCLIC-NUCLEOTIDE PHOSPHODIESTERASE 1"/>
    <property type="match status" value="1"/>
</dbReference>
<protein>
    <recommendedName>
        <fullName evidence="1">Metallo-beta-lactamase domain-containing protein</fullName>
    </recommendedName>
</protein>
<dbReference type="Gene3D" id="3.60.15.10">
    <property type="entry name" value="Ribonuclease Z/Hydroxyacylglutathione hydrolase-like"/>
    <property type="match status" value="1"/>
</dbReference>
<proteinExistence type="predicted"/>
<sequence>MKLKVLGCHGSRFPGQKLTSFLIDGILALDAGAIVSSLTLEEQMKIKAILLTHSHFDHIKDIFFLPDNLISRKRSPLKVYSIRKVIYALKRHAFNNVLWPDFTKIPDTKNPVLVLKTIPENKRIQIEGFTIEAISVNHSVPCVGYSITKNNSTIVYSGDTGPTDELWEKIGNIKNIKGIILETSFPDKHERLANLGGHLTPKALKKELEKIETLNCPVYISHLKPQFKNNIIKDIMKLRNKDIRILQQGKTYNF</sequence>
<dbReference type="PANTHER" id="PTHR28283:SF1">
    <property type="entry name" value="3',5'-CYCLIC-NUCLEOTIDE PHOSPHODIESTERASE 1"/>
    <property type="match status" value="1"/>
</dbReference>
<dbReference type="SUPFAM" id="SSF56281">
    <property type="entry name" value="Metallo-hydrolase/oxidoreductase"/>
    <property type="match status" value="1"/>
</dbReference>
<dbReference type="InterPro" id="IPR001279">
    <property type="entry name" value="Metallo-B-lactamas"/>
</dbReference>
<dbReference type="GO" id="GO:0047555">
    <property type="term" value="F:3',5'-cyclic-GMP phosphodiesterase activity"/>
    <property type="evidence" value="ECO:0007669"/>
    <property type="project" value="TreeGrafter"/>
</dbReference>